<dbReference type="Pfam" id="PF00501">
    <property type="entry name" value="AMP-binding"/>
    <property type="match status" value="1"/>
</dbReference>
<comment type="caution">
    <text evidence="2">The sequence shown here is derived from an EMBL/GenBank/DDBJ whole genome shotgun (WGS) entry which is preliminary data.</text>
</comment>
<dbReference type="PANTHER" id="PTHR45527">
    <property type="entry name" value="NONRIBOSOMAL PEPTIDE SYNTHETASE"/>
    <property type="match status" value="1"/>
</dbReference>
<dbReference type="SUPFAM" id="SSF56801">
    <property type="entry name" value="Acetyl-CoA synthetase-like"/>
    <property type="match status" value="1"/>
</dbReference>
<dbReference type="PANTHER" id="PTHR45527:SF1">
    <property type="entry name" value="FATTY ACID SYNTHASE"/>
    <property type="match status" value="1"/>
</dbReference>
<dbReference type="InterPro" id="IPR042099">
    <property type="entry name" value="ANL_N_sf"/>
</dbReference>
<organism evidence="2 3">
    <name type="scientific">Pseudooceanicola albus</name>
    <dbReference type="NCBI Taxonomy" id="2692189"/>
    <lineage>
        <taxon>Bacteria</taxon>
        <taxon>Pseudomonadati</taxon>
        <taxon>Pseudomonadota</taxon>
        <taxon>Alphaproteobacteria</taxon>
        <taxon>Rhodobacterales</taxon>
        <taxon>Paracoccaceae</taxon>
        <taxon>Pseudooceanicola</taxon>
    </lineage>
</organism>
<dbReference type="Proteomes" id="UP000477911">
    <property type="component" value="Unassembled WGS sequence"/>
</dbReference>
<feature type="domain" description="AMP-dependent synthetase/ligase" evidence="1">
    <location>
        <begin position="30"/>
        <end position="360"/>
    </location>
</feature>
<gene>
    <name evidence="2" type="ORF">GR170_20835</name>
</gene>
<dbReference type="AlphaFoldDB" id="A0A6L7GAE7"/>
<accession>A0A6L7GAE7</accession>
<dbReference type="RefSeq" id="WP_160896415.1">
    <property type="nucleotide sequence ID" value="NZ_WUMU01000026.1"/>
</dbReference>
<evidence type="ECO:0000259" key="1">
    <source>
        <dbReference type="Pfam" id="PF00501"/>
    </source>
</evidence>
<evidence type="ECO:0000313" key="2">
    <source>
        <dbReference type="EMBL" id="MXN20290.1"/>
    </source>
</evidence>
<proteinExistence type="predicted"/>
<dbReference type="Gene3D" id="3.30.300.30">
    <property type="match status" value="1"/>
</dbReference>
<protein>
    <submittedName>
        <fullName evidence="2">AMP-binding protein</fullName>
    </submittedName>
</protein>
<sequence>MSAPGLTAARLIAETHQGFAARPGLACRTRSGDLSFAALHAASAALAGQLASLPGATARRPVLIWGHKDLRYPIAWWACLLAGMALVPVERDTPEARIRQIARTCGAGACLVADAAPGAAARLRALLDLPVLEVDPAATPATALPPCPARPEDVAYIMFSSGTLGQPKGIRINHANLADFVLWLDDLLPEPVAGVSGTIRHCFDVSLFELWTGWRRGVPLSALDHGDFADSTGYIARLATDRTGLWVSTPSIIRLMLKNRRFTAATLPALRTFLFCGEPLTRQIVATLFERFPGARVINTYGPTECTVAVTSVDITPAHLADGQALPIGRARPGTTLTTPDGAAQGEIMIAGRSVGPGYLGQPDRQARAFPAPGHYRSGDQGRCDADGTWHFLGRQDREVKIQGMRIDLNEVEAHIRAQPGVEDVIVEPHMLRGEARALNAYVLGAGRPDLPALAATLARDLPPWLVPRFWYAGFDAGLNANSKLDRRQLARAADDATWKHVHVAAPQPLS</sequence>
<dbReference type="GO" id="GO:0044550">
    <property type="term" value="P:secondary metabolite biosynthetic process"/>
    <property type="evidence" value="ECO:0007669"/>
    <property type="project" value="TreeGrafter"/>
</dbReference>
<reference evidence="2 3" key="1">
    <citation type="submission" date="2019-12" db="EMBL/GenBank/DDBJ databases">
        <authorList>
            <person name="Li M."/>
        </authorList>
    </citation>
    <scope>NUCLEOTIDE SEQUENCE [LARGE SCALE GENOMIC DNA]</scope>
    <source>
        <strain evidence="2 3">GBMRC 2024</strain>
    </source>
</reference>
<dbReference type="GO" id="GO:0043041">
    <property type="term" value="P:amino acid activation for nonribosomal peptide biosynthetic process"/>
    <property type="evidence" value="ECO:0007669"/>
    <property type="project" value="TreeGrafter"/>
</dbReference>
<dbReference type="GO" id="GO:0005737">
    <property type="term" value="C:cytoplasm"/>
    <property type="evidence" value="ECO:0007669"/>
    <property type="project" value="TreeGrafter"/>
</dbReference>
<dbReference type="EMBL" id="WUMU01000026">
    <property type="protein sequence ID" value="MXN20290.1"/>
    <property type="molecule type" value="Genomic_DNA"/>
</dbReference>
<name>A0A6L7GAE7_9RHOB</name>
<dbReference type="InterPro" id="IPR000873">
    <property type="entry name" value="AMP-dep_synth/lig_dom"/>
</dbReference>
<dbReference type="GO" id="GO:0031177">
    <property type="term" value="F:phosphopantetheine binding"/>
    <property type="evidence" value="ECO:0007669"/>
    <property type="project" value="TreeGrafter"/>
</dbReference>
<evidence type="ECO:0000313" key="3">
    <source>
        <dbReference type="Proteomes" id="UP000477911"/>
    </source>
</evidence>
<keyword evidence="3" id="KW-1185">Reference proteome</keyword>
<dbReference type="Gene3D" id="3.40.50.12780">
    <property type="entry name" value="N-terminal domain of ligase-like"/>
    <property type="match status" value="1"/>
</dbReference>
<dbReference type="InterPro" id="IPR045851">
    <property type="entry name" value="AMP-bd_C_sf"/>
</dbReference>